<evidence type="ECO:0000313" key="2">
    <source>
        <dbReference type="EMBL" id="MEX6688773.1"/>
    </source>
</evidence>
<proteinExistence type="predicted"/>
<dbReference type="Proteomes" id="UP001560573">
    <property type="component" value="Unassembled WGS sequence"/>
</dbReference>
<evidence type="ECO:0000259" key="1">
    <source>
        <dbReference type="Pfam" id="PF04101"/>
    </source>
</evidence>
<dbReference type="InterPro" id="IPR007235">
    <property type="entry name" value="Glyco_trans_28_C"/>
</dbReference>
<dbReference type="RefSeq" id="WP_369330182.1">
    <property type="nucleotide sequence ID" value="NZ_JAULBC010000004.1"/>
</dbReference>
<dbReference type="SUPFAM" id="SSF53756">
    <property type="entry name" value="UDP-Glycosyltransferase/glycogen phosphorylase"/>
    <property type="match status" value="1"/>
</dbReference>
<reference evidence="2 3" key="1">
    <citation type="submission" date="2023-07" db="EMBL/GenBank/DDBJ databases">
        <authorList>
            <person name="Lian W.-H."/>
        </authorList>
    </citation>
    <scope>NUCLEOTIDE SEQUENCE [LARGE SCALE GENOMIC DNA]</scope>
    <source>
        <strain evidence="2 3">SYSU DXS3180</strain>
    </source>
</reference>
<name>A0ABV3ZJT5_9BACT</name>
<dbReference type="EMBL" id="JAULBC010000004">
    <property type="protein sequence ID" value="MEX6688773.1"/>
    <property type="molecule type" value="Genomic_DNA"/>
</dbReference>
<protein>
    <submittedName>
        <fullName evidence="2">Glycosyltransferase</fullName>
    </submittedName>
</protein>
<keyword evidence="3" id="KW-1185">Reference proteome</keyword>
<dbReference type="PANTHER" id="PTHR21015:SF22">
    <property type="entry name" value="GLYCOSYLTRANSFERASE"/>
    <property type="match status" value="1"/>
</dbReference>
<dbReference type="Pfam" id="PF04101">
    <property type="entry name" value="Glyco_tran_28_C"/>
    <property type="match status" value="1"/>
</dbReference>
<sequence>MSTATSNKRVLVAPLDWGLGHATRCIPIIKKLLEAGCSVFIASDGPQLALLKAEFDEAVRYLQLPGYRISYSVSKRFLALKILQQTPKILQKINREHEWLQSVIDQHKIDLVISDNRYGLYSSKVPCIFITHQLNIAAPFNRLRNLIRKINYRFVNKYTVCWVPDTAAIKNISGELSHPCELPRTPVKYIGLLNRLNPRAAQHTQYQWLIVLSGPEPQRTVLEKKLIQLISKLEGKVLLARGKPGSTERLDMPGNCVVANHLTGNEMEEAFASSEFVVSRCGYTTVMELVAFRKKSVLIPTPGQTEQEYLATHLMGQHWAYCCSQDDDLLLHFNNAQSFEYNFPSFNESGLDEAIQELIDN</sequence>
<accession>A0ABV3ZJT5</accession>
<organism evidence="2 3">
    <name type="scientific">Danxiaibacter flavus</name>
    <dbReference type="NCBI Taxonomy" id="3049108"/>
    <lineage>
        <taxon>Bacteria</taxon>
        <taxon>Pseudomonadati</taxon>
        <taxon>Bacteroidota</taxon>
        <taxon>Chitinophagia</taxon>
        <taxon>Chitinophagales</taxon>
        <taxon>Chitinophagaceae</taxon>
        <taxon>Danxiaibacter</taxon>
    </lineage>
</organism>
<dbReference type="Gene3D" id="3.40.50.2000">
    <property type="entry name" value="Glycogen Phosphorylase B"/>
    <property type="match status" value="1"/>
</dbReference>
<comment type="caution">
    <text evidence="2">The sequence shown here is derived from an EMBL/GenBank/DDBJ whole genome shotgun (WGS) entry which is preliminary data.</text>
</comment>
<feature type="domain" description="Glycosyl transferase family 28 C-terminal" evidence="1">
    <location>
        <begin position="265"/>
        <end position="325"/>
    </location>
</feature>
<gene>
    <name evidence="2" type="ORF">QTN47_14795</name>
</gene>
<dbReference type="PANTHER" id="PTHR21015">
    <property type="entry name" value="UDP-N-ACETYLGLUCOSAMINE--N-ACETYLMURAMYL-(PENTAPEPTIDE) PYROPHOSPHORYL-UNDECAPRENOL N-ACETYLGLUCOSAMINE TRANSFERASE 1"/>
    <property type="match status" value="1"/>
</dbReference>
<evidence type="ECO:0000313" key="3">
    <source>
        <dbReference type="Proteomes" id="UP001560573"/>
    </source>
</evidence>